<gene>
    <name evidence="2" type="ORF">DET59_103290</name>
</gene>
<keyword evidence="1" id="KW-0472">Membrane</keyword>
<feature type="transmembrane region" description="Helical" evidence="1">
    <location>
        <begin position="6"/>
        <end position="23"/>
    </location>
</feature>
<dbReference type="RefSeq" id="WP_113968712.1">
    <property type="nucleotide sequence ID" value="NZ_QNRJ01000003.1"/>
</dbReference>
<sequence length="61" mass="6938">MEYLLIFGGILIAYTAIRIWFGAKRAKVYAESLKNQPYNAMDPALQKMDQPVKENHRGPIG</sequence>
<proteinExistence type="predicted"/>
<evidence type="ECO:0000313" key="2">
    <source>
        <dbReference type="EMBL" id="RBP06158.1"/>
    </source>
</evidence>
<dbReference type="AlphaFoldDB" id="A0A366EUU8"/>
<evidence type="ECO:0000313" key="3">
    <source>
        <dbReference type="Proteomes" id="UP000252118"/>
    </source>
</evidence>
<dbReference type="OrthoDB" id="2914995at2"/>
<name>A0A366EUU8_9BACI</name>
<dbReference type="EMBL" id="QNRJ01000003">
    <property type="protein sequence ID" value="RBP06158.1"/>
    <property type="molecule type" value="Genomic_DNA"/>
</dbReference>
<accession>A0A366EUU8</accession>
<comment type="caution">
    <text evidence="2">The sequence shown here is derived from an EMBL/GenBank/DDBJ whole genome shotgun (WGS) entry which is preliminary data.</text>
</comment>
<organism evidence="2 3">
    <name type="scientific">Rossellomorea aquimaris</name>
    <dbReference type="NCBI Taxonomy" id="189382"/>
    <lineage>
        <taxon>Bacteria</taxon>
        <taxon>Bacillati</taxon>
        <taxon>Bacillota</taxon>
        <taxon>Bacilli</taxon>
        <taxon>Bacillales</taxon>
        <taxon>Bacillaceae</taxon>
        <taxon>Rossellomorea</taxon>
    </lineage>
</organism>
<dbReference type="Proteomes" id="UP000252118">
    <property type="component" value="Unassembled WGS sequence"/>
</dbReference>
<reference evidence="2 3" key="1">
    <citation type="submission" date="2018-06" db="EMBL/GenBank/DDBJ databases">
        <title>Freshwater and sediment microbial communities from various areas in North America, analyzing microbe dynamics in response to fracking.</title>
        <authorList>
            <person name="Lamendella R."/>
        </authorList>
    </citation>
    <scope>NUCLEOTIDE SEQUENCE [LARGE SCALE GENOMIC DNA]</scope>
    <source>
        <strain evidence="2 3">97B</strain>
    </source>
</reference>
<protein>
    <submittedName>
        <fullName evidence="2">Uncharacterized protein</fullName>
    </submittedName>
</protein>
<keyword evidence="1" id="KW-1133">Transmembrane helix</keyword>
<evidence type="ECO:0000256" key="1">
    <source>
        <dbReference type="SAM" id="Phobius"/>
    </source>
</evidence>
<keyword evidence="1" id="KW-0812">Transmembrane</keyword>